<dbReference type="SUPFAM" id="SSF53474">
    <property type="entry name" value="alpha/beta-Hydrolases"/>
    <property type="match status" value="1"/>
</dbReference>
<dbReference type="InterPro" id="IPR029058">
    <property type="entry name" value="AB_hydrolase_fold"/>
</dbReference>
<dbReference type="OrthoDB" id="9800435at2"/>
<dbReference type="PANTHER" id="PTHR42103:SF2">
    <property type="entry name" value="AB HYDROLASE-1 DOMAIN-CONTAINING PROTEIN"/>
    <property type="match status" value="1"/>
</dbReference>
<dbReference type="InterPro" id="IPR000073">
    <property type="entry name" value="AB_hydrolase_1"/>
</dbReference>
<organism evidence="2 3">
    <name type="scientific">Mariprofundus aestuarium</name>
    <dbReference type="NCBI Taxonomy" id="1921086"/>
    <lineage>
        <taxon>Bacteria</taxon>
        <taxon>Pseudomonadati</taxon>
        <taxon>Pseudomonadota</taxon>
        <taxon>Candidatius Mariprofundia</taxon>
        <taxon>Mariprofundales</taxon>
        <taxon>Mariprofundaceae</taxon>
        <taxon>Mariprofundus</taxon>
    </lineage>
</organism>
<keyword evidence="3" id="KW-1185">Reference proteome</keyword>
<dbReference type="EMBL" id="CP018799">
    <property type="protein sequence ID" value="ATX79217.1"/>
    <property type="molecule type" value="Genomic_DNA"/>
</dbReference>
<proteinExistence type="predicted"/>
<name>A0A2K8KWH4_MARES</name>
<dbReference type="RefSeq" id="WP_100277134.1">
    <property type="nucleotide sequence ID" value="NZ_CP018799.1"/>
</dbReference>
<dbReference type="PANTHER" id="PTHR42103">
    <property type="entry name" value="ALPHA/BETA-HYDROLASES SUPERFAMILY PROTEIN"/>
    <property type="match status" value="1"/>
</dbReference>
<dbReference type="KEGG" id="maes:Ga0123461_0797"/>
<evidence type="ECO:0000313" key="3">
    <source>
        <dbReference type="Proteomes" id="UP000231701"/>
    </source>
</evidence>
<protein>
    <recommendedName>
        <fullName evidence="1">AB hydrolase-1 domain-containing protein</fullName>
    </recommendedName>
</protein>
<evidence type="ECO:0000313" key="2">
    <source>
        <dbReference type="EMBL" id="ATX79217.1"/>
    </source>
</evidence>
<dbReference type="Proteomes" id="UP000231701">
    <property type="component" value="Chromosome"/>
</dbReference>
<accession>A0A2K8KWH4</accession>
<feature type="domain" description="AB hydrolase-1" evidence="1">
    <location>
        <begin position="28"/>
        <end position="140"/>
    </location>
</feature>
<evidence type="ECO:0000259" key="1">
    <source>
        <dbReference type="Pfam" id="PF00561"/>
    </source>
</evidence>
<dbReference type="Pfam" id="PF00561">
    <property type="entry name" value="Abhydrolase_1"/>
    <property type="match status" value="1"/>
</dbReference>
<dbReference type="Gene3D" id="3.40.50.1820">
    <property type="entry name" value="alpha/beta hydrolase"/>
    <property type="match status" value="1"/>
</dbReference>
<dbReference type="AlphaFoldDB" id="A0A2K8KWH4"/>
<gene>
    <name evidence="2" type="ORF">Ga0123461_0797</name>
</gene>
<reference evidence="2 3" key="1">
    <citation type="submission" date="2016-12" db="EMBL/GenBank/DDBJ databases">
        <title>Isolation and genomic insights into novel planktonic Zetaproteobacteria from stratified waters of the Chesapeake Bay.</title>
        <authorList>
            <person name="McAllister S.M."/>
            <person name="Kato S."/>
            <person name="Chan C.S."/>
            <person name="Chiu B.K."/>
            <person name="Field E.K."/>
        </authorList>
    </citation>
    <scope>NUCLEOTIDE SEQUENCE [LARGE SCALE GENOMIC DNA]</scope>
    <source>
        <strain evidence="2 3">CP-5</strain>
    </source>
</reference>
<sequence>MSQHQKVTIPGPAGGLQGLYHAGEEEKPAVVICHPHPQFGGTMRNKVVYWMGRAFEEKGCSVLRFNYRGVDESEGQWDEGRGEADDARAVLEWMHQMHPYDPLWLAGFSFGCYAGLQAARTDSRVSHMFAVAPAVNLWPFAFMRGETRPITVISGTEDEIVPFTRVRSSVKEKPHIHFHAIEGAGHFFPNHMEQMASALLKDVFGSQ</sequence>